<name>A0A6C0CLW7_9ZZZZ</name>
<organism evidence="3">
    <name type="scientific">viral metagenome</name>
    <dbReference type="NCBI Taxonomy" id="1070528"/>
    <lineage>
        <taxon>unclassified sequences</taxon>
        <taxon>metagenomes</taxon>
        <taxon>organismal metagenomes</taxon>
    </lineage>
</organism>
<dbReference type="PANTHER" id="PTHR13451">
    <property type="entry name" value="CLASS II CROSSOVER JUNCTION ENDONUCLEASE MUS81"/>
    <property type="match status" value="1"/>
</dbReference>
<protein>
    <recommendedName>
        <fullName evidence="2">ERCC4 domain-containing protein</fullName>
    </recommendedName>
</protein>
<dbReference type="SUPFAM" id="SSF52980">
    <property type="entry name" value="Restriction endonuclease-like"/>
    <property type="match status" value="1"/>
</dbReference>
<evidence type="ECO:0000259" key="2">
    <source>
        <dbReference type="SMART" id="SM00891"/>
    </source>
</evidence>
<dbReference type="GO" id="GO:0006308">
    <property type="term" value="P:DNA catabolic process"/>
    <property type="evidence" value="ECO:0007669"/>
    <property type="project" value="InterPro"/>
</dbReference>
<dbReference type="InterPro" id="IPR033309">
    <property type="entry name" value="Mus81"/>
</dbReference>
<accession>A0A6C0CLW7</accession>
<dbReference type="GO" id="GO:0000712">
    <property type="term" value="P:resolution of meiotic recombination intermediates"/>
    <property type="evidence" value="ECO:0007669"/>
    <property type="project" value="TreeGrafter"/>
</dbReference>
<dbReference type="PANTHER" id="PTHR13451:SF0">
    <property type="entry name" value="CROSSOVER JUNCTION ENDONUCLEASE MUS81"/>
    <property type="match status" value="1"/>
</dbReference>
<dbReference type="GO" id="GO:0000727">
    <property type="term" value="P:double-strand break repair via break-induced replication"/>
    <property type="evidence" value="ECO:0007669"/>
    <property type="project" value="TreeGrafter"/>
</dbReference>
<feature type="domain" description="ERCC4" evidence="2">
    <location>
        <begin position="2"/>
        <end position="91"/>
    </location>
</feature>
<evidence type="ECO:0000256" key="1">
    <source>
        <dbReference type="ARBA" id="ARBA00022801"/>
    </source>
</evidence>
<dbReference type="Pfam" id="PF02732">
    <property type="entry name" value="ERCC4"/>
    <property type="match status" value="1"/>
</dbReference>
<dbReference type="AlphaFoldDB" id="A0A6C0CLW7"/>
<dbReference type="Gene3D" id="3.40.50.10130">
    <property type="match status" value="1"/>
</dbReference>
<dbReference type="GO" id="GO:0048476">
    <property type="term" value="C:Holliday junction resolvase complex"/>
    <property type="evidence" value="ECO:0007669"/>
    <property type="project" value="TreeGrafter"/>
</dbReference>
<keyword evidence="1" id="KW-0378">Hydrolase</keyword>
<dbReference type="GO" id="GO:0003677">
    <property type="term" value="F:DNA binding"/>
    <property type="evidence" value="ECO:0007669"/>
    <property type="project" value="InterPro"/>
</dbReference>
<dbReference type="EMBL" id="MN739452">
    <property type="protein sequence ID" value="QHT05283.1"/>
    <property type="molecule type" value="Genomic_DNA"/>
</dbReference>
<dbReference type="GO" id="GO:0005634">
    <property type="term" value="C:nucleus"/>
    <property type="evidence" value="ECO:0007669"/>
    <property type="project" value="TreeGrafter"/>
</dbReference>
<dbReference type="InterPro" id="IPR011335">
    <property type="entry name" value="Restrct_endonuc-II-like"/>
</dbReference>
<dbReference type="GO" id="GO:0031573">
    <property type="term" value="P:mitotic intra-S DNA damage checkpoint signaling"/>
    <property type="evidence" value="ECO:0007669"/>
    <property type="project" value="TreeGrafter"/>
</dbReference>
<sequence length="260" mass="30372">MRVVIDNRENSFIEFFSEKVKQYPFIHFEVAPLDLGDIEIHYNDQLLFVWERKTFSDLLSSIKDGRYKEQCYRLVNVYGSKKVIYLIEGIMNQLNESQRKLAVSTMTTLSLKKGFHLWRSVHVQDSVNMFLQVCDKIHRDVCQGKWIVEAFTIEPKDSDENLSEQVQKNDSNYVEYVKKNKKGNVTRDNIGELFLCQIPHVSTSSAKALMNSVNGNFSQLIHIVQNTPEILYDIKLDGSKPRKISKLVIEKIIEYLRERD</sequence>
<reference evidence="3" key="1">
    <citation type="journal article" date="2020" name="Nature">
        <title>Giant virus diversity and host interactions through global metagenomics.</title>
        <authorList>
            <person name="Schulz F."/>
            <person name="Roux S."/>
            <person name="Paez-Espino D."/>
            <person name="Jungbluth S."/>
            <person name="Walsh D.A."/>
            <person name="Denef V.J."/>
            <person name="McMahon K.D."/>
            <person name="Konstantinidis K.T."/>
            <person name="Eloe-Fadrosh E.A."/>
            <person name="Kyrpides N.C."/>
            <person name="Woyke T."/>
        </authorList>
    </citation>
    <scope>NUCLEOTIDE SEQUENCE</scope>
    <source>
        <strain evidence="3">GVMAG-M-3300021375-17</strain>
    </source>
</reference>
<proteinExistence type="predicted"/>
<dbReference type="InterPro" id="IPR006166">
    <property type="entry name" value="ERCC4_domain"/>
</dbReference>
<evidence type="ECO:0000313" key="3">
    <source>
        <dbReference type="EMBL" id="QHT05283.1"/>
    </source>
</evidence>
<dbReference type="GO" id="GO:0008821">
    <property type="term" value="F:crossover junction DNA endonuclease activity"/>
    <property type="evidence" value="ECO:0007669"/>
    <property type="project" value="InterPro"/>
</dbReference>
<dbReference type="GO" id="GO:0048257">
    <property type="term" value="F:3'-flap endonuclease activity"/>
    <property type="evidence" value="ECO:0007669"/>
    <property type="project" value="TreeGrafter"/>
</dbReference>
<dbReference type="SMART" id="SM00891">
    <property type="entry name" value="ERCC4"/>
    <property type="match status" value="1"/>
</dbReference>